<keyword evidence="2" id="KW-0560">Oxidoreductase</keyword>
<name>A0A537KDT0_9BACT</name>
<dbReference type="GO" id="GO:0016491">
    <property type="term" value="F:oxidoreductase activity"/>
    <property type="evidence" value="ECO:0007669"/>
    <property type="project" value="UniProtKB-KW"/>
</dbReference>
<reference evidence="4 5" key="1">
    <citation type="journal article" date="2019" name="Nat. Microbiol.">
        <title>Mediterranean grassland soil C-N compound turnover is dependent on rainfall and depth, and is mediated by genomically divergent microorganisms.</title>
        <authorList>
            <person name="Diamond S."/>
            <person name="Andeer P.F."/>
            <person name="Li Z."/>
            <person name="Crits-Christoph A."/>
            <person name="Burstein D."/>
            <person name="Anantharaman K."/>
            <person name="Lane K.R."/>
            <person name="Thomas B.C."/>
            <person name="Pan C."/>
            <person name="Northen T.R."/>
            <person name="Banfield J.F."/>
        </authorList>
    </citation>
    <scope>NUCLEOTIDE SEQUENCE [LARGE SCALE GENOMIC DNA]</scope>
    <source>
        <strain evidence="4">NP_3</strain>
    </source>
</reference>
<proteinExistence type="inferred from homology"/>
<dbReference type="Proteomes" id="UP000318509">
    <property type="component" value="Unassembled WGS sequence"/>
</dbReference>
<evidence type="ECO:0000313" key="4">
    <source>
        <dbReference type="EMBL" id="TMI93923.1"/>
    </source>
</evidence>
<comment type="similarity">
    <text evidence="1">Belongs to the nitroreductase family.</text>
</comment>
<feature type="domain" description="Nitroreductase" evidence="3">
    <location>
        <begin position="81"/>
        <end position="139"/>
    </location>
</feature>
<evidence type="ECO:0000259" key="3">
    <source>
        <dbReference type="Pfam" id="PF00881"/>
    </source>
</evidence>
<dbReference type="SUPFAM" id="SSF55469">
    <property type="entry name" value="FMN-dependent nitroreductase-like"/>
    <property type="match status" value="1"/>
</dbReference>
<evidence type="ECO:0000256" key="1">
    <source>
        <dbReference type="ARBA" id="ARBA00007118"/>
    </source>
</evidence>
<evidence type="ECO:0000313" key="5">
    <source>
        <dbReference type="Proteomes" id="UP000318509"/>
    </source>
</evidence>
<sequence>METFDAVRTVLAVRTYQDTPVPPEIVRRIVEAGRLTASSMNGQPWHFVVVEDRETLRRLGTLARSGPYVAQAPLAIVVVIEKTRFAVSDASRAIQSMILTAWSDGIGSNWVGFLGMTEVKGLLGIPEDLDVLAIVPFGYPVRAVGRGTKQRRPLAEVAHRGRFGQPLA</sequence>
<dbReference type="InterPro" id="IPR029479">
    <property type="entry name" value="Nitroreductase"/>
</dbReference>
<feature type="domain" description="Nitroreductase" evidence="3">
    <location>
        <begin position="13"/>
        <end position="78"/>
    </location>
</feature>
<dbReference type="EMBL" id="VBAK01000013">
    <property type="protein sequence ID" value="TMI93923.1"/>
    <property type="molecule type" value="Genomic_DNA"/>
</dbReference>
<dbReference type="PANTHER" id="PTHR43673:SF10">
    <property type="entry name" value="NADH DEHYDROGENASE_NAD(P)H NITROREDUCTASE XCC3605-RELATED"/>
    <property type="match status" value="1"/>
</dbReference>
<gene>
    <name evidence="4" type="ORF">E6H00_00430</name>
</gene>
<dbReference type="AlphaFoldDB" id="A0A537KDT0"/>
<dbReference type="PANTHER" id="PTHR43673">
    <property type="entry name" value="NAD(P)H NITROREDUCTASE YDGI-RELATED"/>
    <property type="match status" value="1"/>
</dbReference>
<dbReference type="InterPro" id="IPR000415">
    <property type="entry name" value="Nitroreductase-like"/>
</dbReference>
<evidence type="ECO:0000256" key="2">
    <source>
        <dbReference type="ARBA" id="ARBA00023002"/>
    </source>
</evidence>
<comment type="caution">
    <text evidence="4">The sequence shown here is derived from an EMBL/GenBank/DDBJ whole genome shotgun (WGS) entry which is preliminary data.</text>
</comment>
<dbReference type="Pfam" id="PF00881">
    <property type="entry name" value="Nitroreductase"/>
    <property type="match status" value="2"/>
</dbReference>
<accession>A0A537KDT0</accession>
<organism evidence="4 5">
    <name type="scientific">Candidatus Segetimicrobium genomatis</name>
    <dbReference type="NCBI Taxonomy" id="2569760"/>
    <lineage>
        <taxon>Bacteria</taxon>
        <taxon>Bacillati</taxon>
        <taxon>Candidatus Sysuimicrobiota</taxon>
        <taxon>Candidatus Sysuimicrobiia</taxon>
        <taxon>Candidatus Sysuimicrobiales</taxon>
        <taxon>Candidatus Segetimicrobiaceae</taxon>
        <taxon>Candidatus Segetimicrobium</taxon>
    </lineage>
</organism>
<protein>
    <submittedName>
        <fullName evidence="4">Nitroreductase</fullName>
    </submittedName>
</protein>
<dbReference type="Gene3D" id="3.40.109.10">
    <property type="entry name" value="NADH Oxidase"/>
    <property type="match status" value="1"/>
</dbReference>